<evidence type="ECO:0000313" key="2">
    <source>
        <dbReference type="Proteomes" id="UP000177797"/>
    </source>
</evidence>
<protein>
    <recommendedName>
        <fullName evidence="3">DNA polymerase III delta N-terminal domain-containing protein</fullName>
    </recommendedName>
</protein>
<evidence type="ECO:0008006" key="3">
    <source>
        <dbReference type="Google" id="ProtNLM"/>
    </source>
</evidence>
<comment type="caution">
    <text evidence="1">The sequence shown here is derived from an EMBL/GenBank/DDBJ whole genome shotgun (WGS) entry which is preliminary data.</text>
</comment>
<evidence type="ECO:0000313" key="1">
    <source>
        <dbReference type="EMBL" id="OHA34543.1"/>
    </source>
</evidence>
<dbReference type="Proteomes" id="UP000177797">
    <property type="component" value="Unassembled WGS sequence"/>
</dbReference>
<sequence length="218" mass="25142">MFYFFYGTDGVKARERASALVESLRKRKPQAEVFRIEAENWNPLQFDELIVGQGLFNKTYIVHIVSLFENEEAKEIFLQRISDVAASPNIFVAVEGEINKEELRAIAKHAEKVQEYKKDKSGKKKFEVFSLADALGARDKKSLWVGYQKAVIEGIAPENINGILSWKARSMLSARYPNRYWSTDELKNLSAQFVALYHDSHRGRHEFSIALERLILRI</sequence>
<organism evidence="1 2">
    <name type="scientific">Candidatus Taylorbacteria bacterium RIFCSPLOWO2_01_FULL_48_100</name>
    <dbReference type="NCBI Taxonomy" id="1802322"/>
    <lineage>
        <taxon>Bacteria</taxon>
        <taxon>Candidatus Tayloriibacteriota</taxon>
    </lineage>
</organism>
<dbReference type="EMBL" id="MHSA01000011">
    <property type="protein sequence ID" value="OHA34543.1"/>
    <property type="molecule type" value="Genomic_DNA"/>
</dbReference>
<proteinExistence type="predicted"/>
<gene>
    <name evidence="1" type="ORF">A2938_03245</name>
</gene>
<accession>A0A1G2NEQ1</accession>
<name>A0A1G2NEQ1_9BACT</name>
<reference evidence="1 2" key="1">
    <citation type="journal article" date="2016" name="Nat. Commun.">
        <title>Thousands of microbial genomes shed light on interconnected biogeochemical processes in an aquifer system.</title>
        <authorList>
            <person name="Anantharaman K."/>
            <person name="Brown C.T."/>
            <person name="Hug L.A."/>
            <person name="Sharon I."/>
            <person name="Castelle C.J."/>
            <person name="Probst A.J."/>
            <person name="Thomas B.C."/>
            <person name="Singh A."/>
            <person name="Wilkins M.J."/>
            <person name="Karaoz U."/>
            <person name="Brodie E.L."/>
            <person name="Williams K.H."/>
            <person name="Hubbard S.S."/>
            <person name="Banfield J.F."/>
        </authorList>
    </citation>
    <scope>NUCLEOTIDE SEQUENCE [LARGE SCALE GENOMIC DNA]</scope>
</reference>
<dbReference type="AlphaFoldDB" id="A0A1G2NEQ1"/>